<reference evidence="1 2" key="1">
    <citation type="journal article" date="2019" name="Commun. Biol.">
        <title>The bagworm genome reveals a unique fibroin gene that provides high tensile strength.</title>
        <authorList>
            <person name="Kono N."/>
            <person name="Nakamura H."/>
            <person name="Ohtoshi R."/>
            <person name="Tomita M."/>
            <person name="Numata K."/>
            <person name="Arakawa K."/>
        </authorList>
    </citation>
    <scope>NUCLEOTIDE SEQUENCE [LARGE SCALE GENOMIC DNA]</scope>
</reference>
<keyword evidence="2" id="KW-1185">Reference proteome</keyword>
<name>A0A4C1UQ08_EUMVA</name>
<organism evidence="1 2">
    <name type="scientific">Eumeta variegata</name>
    <name type="common">Bagworm moth</name>
    <name type="synonym">Eumeta japonica</name>
    <dbReference type="NCBI Taxonomy" id="151549"/>
    <lineage>
        <taxon>Eukaryota</taxon>
        <taxon>Metazoa</taxon>
        <taxon>Ecdysozoa</taxon>
        <taxon>Arthropoda</taxon>
        <taxon>Hexapoda</taxon>
        <taxon>Insecta</taxon>
        <taxon>Pterygota</taxon>
        <taxon>Neoptera</taxon>
        <taxon>Endopterygota</taxon>
        <taxon>Lepidoptera</taxon>
        <taxon>Glossata</taxon>
        <taxon>Ditrysia</taxon>
        <taxon>Tineoidea</taxon>
        <taxon>Psychidae</taxon>
        <taxon>Oiketicinae</taxon>
        <taxon>Eumeta</taxon>
    </lineage>
</organism>
<evidence type="ECO:0000313" key="2">
    <source>
        <dbReference type="Proteomes" id="UP000299102"/>
    </source>
</evidence>
<comment type="caution">
    <text evidence="1">The sequence shown here is derived from an EMBL/GenBank/DDBJ whole genome shotgun (WGS) entry which is preliminary data.</text>
</comment>
<dbReference type="OrthoDB" id="7471452at2759"/>
<dbReference type="Proteomes" id="UP000299102">
    <property type="component" value="Unassembled WGS sequence"/>
</dbReference>
<proteinExistence type="predicted"/>
<gene>
    <name evidence="1" type="ORF">EVAR_21176_1</name>
</gene>
<accession>A0A4C1UQ08</accession>
<evidence type="ECO:0000313" key="1">
    <source>
        <dbReference type="EMBL" id="GBP28056.1"/>
    </source>
</evidence>
<protein>
    <submittedName>
        <fullName evidence="1">Uncharacterized protein</fullName>
    </submittedName>
</protein>
<dbReference type="AlphaFoldDB" id="A0A4C1UQ08"/>
<dbReference type="EMBL" id="BGZK01000202">
    <property type="protein sequence ID" value="GBP28056.1"/>
    <property type="molecule type" value="Genomic_DNA"/>
</dbReference>
<sequence length="142" mass="16624">MNAGACTPSTRHGHINASCALRKRIKDECSRWTPVTNGRRWKLPDDGRRLLRQKNAATHAYRIYSTEENCRHSRFLQRMVKERMSELKNKELVRSDELYFAVLLAVMATDESSEFRYGYDDVLSLEKRFSPTFDDNENIVFS</sequence>